<accession>A0AC60PHT1</accession>
<protein>
    <submittedName>
        <fullName evidence="1">Uncharacterized protein</fullName>
    </submittedName>
</protein>
<dbReference type="EMBL" id="JABSTQ010010551">
    <property type="protein sequence ID" value="KAG0420028.1"/>
    <property type="molecule type" value="Genomic_DNA"/>
</dbReference>
<evidence type="ECO:0000313" key="1">
    <source>
        <dbReference type="EMBL" id="KAG0420028.1"/>
    </source>
</evidence>
<evidence type="ECO:0000313" key="2">
    <source>
        <dbReference type="Proteomes" id="UP000805193"/>
    </source>
</evidence>
<name>A0AC60PHT1_IXOPE</name>
<gene>
    <name evidence="1" type="ORF">HPB47_003726</name>
</gene>
<dbReference type="Proteomes" id="UP000805193">
    <property type="component" value="Unassembled WGS sequence"/>
</dbReference>
<organism evidence="1 2">
    <name type="scientific">Ixodes persulcatus</name>
    <name type="common">Taiga tick</name>
    <dbReference type="NCBI Taxonomy" id="34615"/>
    <lineage>
        <taxon>Eukaryota</taxon>
        <taxon>Metazoa</taxon>
        <taxon>Ecdysozoa</taxon>
        <taxon>Arthropoda</taxon>
        <taxon>Chelicerata</taxon>
        <taxon>Arachnida</taxon>
        <taxon>Acari</taxon>
        <taxon>Parasitiformes</taxon>
        <taxon>Ixodida</taxon>
        <taxon>Ixodoidea</taxon>
        <taxon>Ixodidae</taxon>
        <taxon>Ixodinae</taxon>
        <taxon>Ixodes</taxon>
    </lineage>
</organism>
<sequence>TNRLIVPDTKAGPLAASAPAVGAYAVRLPPFWAQHPEVWLLRAESSFPLTNILLKRHASATSRIHCPANSCQRRNWATVAHRHFSARCLLLGDRAATFDSRFLKELFLKRLSPFAQMILAAASDLYLPALAFYAYEIMERITHRQSPRLLAMKSQHCDRMCTIYNSSKAPSAFHKRASIGNPLSPGAPAVVLLRHTRTAALDLTNRGRSNSTVVAPAAFGYPT</sequence>
<feature type="non-terminal residue" evidence="1">
    <location>
        <position position="1"/>
    </location>
</feature>
<proteinExistence type="predicted"/>
<comment type="caution">
    <text evidence="1">The sequence shown here is derived from an EMBL/GenBank/DDBJ whole genome shotgun (WGS) entry which is preliminary data.</text>
</comment>
<keyword evidence="2" id="KW-1185">Reference proteome</keyword>
<reference evidence="1 2" key="1">
    <citation type="journal article" date="2020" name="Cell">
        <title>Large-Scale Comparative Analyses of Tick Genomes Elucidate Their Genetic Diversity and Vector Capacities.</title>
        <authorList>
            <consortium name="Tick Genome and Microbiome Consortium (TIGMIC)"/>
            <person name="Jia N."/>
            <person name="Wang J."/>
            <person name="Shi W."/>
            <person name="Du L."/>
            <person name="Sun Y."/>
            <person name="Zhan W."/>
            <person name="Jiang J.F."/>
            <person name="Wang Q."/>
            <person name="Zhang B."/>
            <person name="Ji P."/>
            <person name="Bell-Sakyi L."/>
            <person name="Cui X.M."/>
            <person name="Yuan T.T."/>
            <person name="Jiang B.G."/>
            <person name="Yang W.F."/>
            <person name="Lam T.T."/>
            <person name="Chang Q.C."/>
            <person name="Ding S.J."/>
            <person name="Wang X.J."/>
            <person name="Zhu J.G."/>
            <person name="Ruan X.D."/>
            <person name="Zhao L."/>
            <person name="Wei J.T."/>
            <person name="Ye R.Z."/>
            <person name="Que T.C."/>
            <person name="Du C.H."/>
            <person name="Zhou Y.H."/>
            <person name="Cheng J.X."/>
            <person name="Dai P.F."/>
            <person name="Guo W.B."/>
            <person name="Han X.H."/>
            <person name="Huang E.J."/>
            <person name="Li L.F."/>
            <person name="Wei W."/>
            <person name="Gao Y.C."/>
            <person name="Liu J.Z."/>
            <person name="Shao H.Z."/>
            <person name="Wang X."/>
            <person name="Wang C.C."/>
            <person name="Yang T.C."/>
            <person name="Huo Q.B."/>
            <person name="Li W."/>
            <person name="Chen H.Y."/>
            <person name="Chen S.E."/>
            <person name="Zhou L.G."/>
            <person name="Ni X.B."/>
            <person name="Tian J.H."/>
            <person name="Sheng Y."/>
            <person name="Liu T."/>
            <person name="Pan Y.S."/>
            <person name="Xia L.Y."/>
            <person name="Li J."/>
            <person name="Zhao F."/>
            <person name="Cao W.C."/>
        </authorList>
    </citation>
    <scope>NUCLEOTIDE SEQUENCE [LARGE SCALE GENOMIC DNA]</scope>
    <source>
        <strain evidence="1">Iper-2018</strain>
    </source>
</reference>